<evidence type="ECO:0000313" key="1">
    <source>
        <dbReference type="EMBL" id="MDN3712318.1"/>
    </source>
</evidence>
<accession>A0ABT8D6C1</accession>
<keyword evidence="2" id="KW-1185">Reference proteome</keyword>
<reference evidence="2" key="1">
    <citation type="journal article" date="2019" name="Int. J. Syst. Evol. Microbiol.">
        <title>The Global Catalogue of Microorganisms (GCM) 10K type strain sequencing project: providing services to taxonomists for standard genome sequencing and annotation.</title>
        <authorList>
            <consortium name="The Broad Institute Genomics Platform"/>
            <consortium name="The Broad Institute Genome Sequencing Center for Infectious Disease"/>
            <person name="Wu L."/>
            <person name="Ma J."/>
        </authorList>
    </citation>
    <scope>NUCLEOTIDE SEQUENCE [LARGE SCALE GENOMIC DNA]</scope>
    <source>
        <strain evidence="2">CECT 8482</strain>
    </source>
</reference>
<evidence type="ECO:0000313" key="2">
    <source>
        <dbReference type="Proteomes" id="UP001243846"/>
    </source>
</evidence>
<dbReference type="Proteomes" id="UP001243846">
    <property type="component" value="Unassembled WGS sequence"/>
</dbReference>
<dbReference type="EMBL" id="JAUFRC010000001">
    <property type="protein sequence ID" value="MDN3712318.1"/>
    <property type="molecule type" value="Genomic_DNA"/>
</dbReference>
<sequence length="41" mass="4225">MKVNLHPLRTAGLIVLLALTTLTGCVPDGEHGPKTAGDARS</sequence>
<protein>
    <recommendedName>
        <fullName evidence="3">Argininosuccinate lyase</fullName>
    </recommendedName>
</protein>
<dbReference type="PROSITE" id="PS51257">
    <property type="entry name" value="PROKAR_LIPOPROTEIN"/>
    <property type="match status" value="1"/>
</dbReference>
<evidence type="ECO:0008006" key="3">
    <source>
        <dbReference type="Google" id="ProtNLM"/>
    </source>
</evidence>
<organism evidence="1 2">
    <name type="scientific">Paracoccus cavernae</name>
    <dbReference type="NCBI Taxonomy" id="1571207"/>
    <lineage>
        <taxon>Bacteria</taxon>
        <taxon>Pseudomonadati</taxon>
        <taxon>Pseudomonadota</taxon>
        <taxon>Alphaproteobacteria</taxon>
        <taxon>Rhodobacterales</taxon>
        <taxon>Paracoccaceae</taxon>
        <taxon>Paracoccus</taxon>
    </lineage>
</organism>
<comment type="caution">
    <text evidence="1">The sequence shown here is derived from an EMBL/GenBank/DDBJ whole genome shotgun (WGS) entry which is preliminary data.</text>
</comment>
<gene>
    <name evidence="1" type="ORF">QWZ10_12075</name>
</gene>
<name>A0ABT8D6C1_9RHOB</name>
<dbReference type="RefSeq" id="WP_377787007.1">
    <property type="nucleotide sequence ID" value="NZ_JBHUOC010000001.1"/>
</dbReference>
<proteinExistence type="predicted"/>